<dbReference type="Proteomes" id="UP000708148">
    <property type="component" value="Unassembled WGS sequence"/>
</dbReference>
<dbReference type="EMBL" id="CAJHUC010000701">
    <property type="protein sequence ID" value="CAD7697706.1"/>
    <property type="molecule type" value="Genomic_DNA"/>
</dbReference>
<comment type="caution">
    <text evidence="1">The sequence shown here is derived from an EMBL/GenBank/DDBJ whole genome shotgun (WGS) entry which is preliminary data.</text>
</comment>
<sequence length="167" mass="18847">MGARPSRAQAGPAALTVKKARFFGRDRDVRDASGVVGRILFSRDFATATVVVRGERYEVFRLHLRLKKGGEEVMSSVEAKGVYSKLTTDYMGRRYVMEYISSGWVVRCGVQEVGRLSRRWLRFGEGVPLLLQVHLLWYTLLPDVALAVRALDITRMYAGARKIGYCN</sequence>
<organism evidence="1 2">
    <name type="scientific">Ostreobium quekettii</name>
    <dbReference type="NCBI Taxonomy" id="121088"/>
    <lineage>
        <taxon>Eukaryota</taxon>
        <taxon>Viridiplantae</taxon>
        <taxon>Chlorophyta</taxon>
        <taxon>core chlorophytes</taxon>
        <taxon>Ulvophyceae</taxon>
        <taxon>TCBD clade</taxon>
        <taxon>Bryopsidales</taxon>
        <taxon>Ostreobineae</taxon>
        <taxon>Ostreobiaceae</taxon>
        <taxon>Ostreobium</taxon>
    </lineage>
</organism>
<gene>
    <name evidence="1" type="ORF">OSTQU699_LOCUS3067</name>
</gene>
<evidence type="ECO:0000313" key="2">
    <source>
        <dbReference type="Proteomes" id="UP000708148"/>
    </source>
</evidence>
<accession>A0A8S1IVI7</accession>
<protein>
    <submittedName>
        <fullName evidence="1">Uncharacterized protein</fullName>
    </submittedName>
</protein>
<keyword evidence="2" id="KW-1185">Reference proteome</keyword>
<reference evidence="1" key="1">
    <citation type="submission" date="2020-12" db="EMBL/GenBank/DDBJ databases">
        <authorList>
            <person name="Iha C."/>
        </authorList>
    </citation>
    <scope>NUCLEOTIDE SEQUENCE</scope>
</reference>
<name>A0A8S1IVI7_9CHLO</name>
<evidence type="ECO:0000313" key="1">
    <source>
        <dbReference type="EMBL" id="CAD7697706.1"/>
    </source>
</evidence>
<dbReference type="AlphaFoldDB" id="A0A8S1IVI7"/>
<proteinExistence type="predicted"/>